<dbReference type="PANTHER" id="PTHR11884:SF1">
    <property type="entry name" value="GOLGI APPARATUS PROTEIN 1"/>
    <property type="match status" value="1"/>
</dbReference>
<dbReference type="InterPro" id="IPR001893">
    <property type="entry name" value="Cys-rich_GLG1_repeat"/>
</dbReference>
<evidence type="ECO:0000256" key="5">
    <source>
        <dbReference type="ARBA" id="ARBA00022989"/>
    </source>
</evidence>
<keyword evidence="2 8" id="KW-0812">Transmembrane</keyword>
<keyword evidence="3" id="KW-0732">Signal</keyword>
<evidence type="ECO:0000256" key="6">
    <source>
        <dbReference type="ARBA" id="ARBA00023136"/>
    </source>
</evidence>
<evidence type="ECO:0000313" key="9">
    <source>
        <dbReference type="EMBL" id="CAD8687490.1"/>
    </source>
</evidence>
<evidence type="ECO:0000256" key="3">
    <source>
        <dbReference type="ARBA" id="ARBA00022729"/>
    </source>
</evidence>
<evidence type="ECO:0008006" key="10">
    <source>
        <dbReference type="Google" id="ProtNLM"/>
    </source>
</evidence>
<keyword evidence="4" id="KW-0677">Repeat</keyword>
<evidence type="ECO:0000256" key="2">
    <source>
        <dbReference type="ARBA" id="ARBA00022692"/>
    </source>
</evidence>
<dbReference type="AlphaFoldDB" id="A0A7S0RUV0"/>
<dbReference type="Pfam" id="PF00839">
    <property type="entry name" value="Cys_rich_FGFR"/>
    <property type="match status" value="1"/>
</dbReference>
<evidence type="ECO:0000256" key="4">
    <source>
        <dbReference type="ARBA" id="ARBA00022737"/>
    </source>
</evidence>
<keyword evidence="7" id="KW-0325">Glycoprotein</keyword>
<sequence>MHACLRKSWDHLSPECKAAEEGVEKLEHEDVRLNPKIQKECPSAIAQFCGDVPPGNANVIGCLQAASAKPEFPEGCRAVMAALLERSSVKYSLNSRLKAKCDADVAKLCPGAKDEPQKAADPSILGCLAGASAQLSGGCRAELAALVRVHLNRYRIGMPLTSPCDGDVLARCNVDKQVTPFLLGGYIQSCLTKNVDKLHKPCWSLLSMFDASQFNAATTLEAKHWTPELQAELTQKVTEKVTEQVVAEVRRELEPQLINKVHSRVDSALAQHSSSIKPLLFALINAVSLLVGALAVLGLVGWYVWTKYIKKGTTRTVAIKDGRV</sequence>
<accession>A0A7S0RUV0</accession>
<dbReference type="InterPro" id="IPR017873">
    <property type="entry name" value="Cys-rich_GLG1_repeat_euk"/>
</dbReference>
<dbReference type="PANTHER" id="PTHR11884">
    <property type="entry name" value="SELECTIN LIGAND RELATED"/>
    <property type="match status" value="1"/>
</dbReference>
<protein>
    <recommendedName>
        <fullName evidence="10">Golgi apparatus protein 1</fullName>
    </recommendedName>
</protein>
<gene>
    <name evidence="9" type="ORF">CLEI1391_LOCUS13476</name>
</gene>
<dbReference type="GO" id="GO:0000139">
    <property type="term" value="C:Golgi membrane"/>
    <property type="evidence" value="ECO:0007669"/>
    <property type="project" value="InterPro"/>
</dbReference>
<feature type="transmembrane region" description="Helical" evidence="8">
    <location>
        <begin position="279"/>
        <end position="305"/>
    </location>
</feature>
<reference evidence="9" key="1">
    <citation type="submission" date="2021-01" db="EMBL/GenBank/DDBJ databases">
        <authorList>
            <person name="Corre E."/>
            <person name="Pelletier E."/>
            <person name="Niang G."/>
            <person name="Scheremetjew M."/>
            <person name="Finn R."/>
            <person name="Kale V."/>
            <person name="Holt S."/>
            <person name="Cochrane G."/>
            <person name="Meng A."/>
            <person name="Brown T."/>
            <person name="Cohen L."/>
        </authorList>
    </citation>
    <scope>NUCLEOTIDE SEQUENCE</scope>
    <source>
        <strain evidence="9">SAG 11-49</strain>
    </source>
</reference>
<proteinExistence type="predicted"/>
<evidence type="ECO:0000256" key="7">
    <source>
        <dbReference type="ARBA" id="ARBA00023180"/>
    </source>
</evidence>
<comment type="subcellular location">
    <subcellularLocation>
        <location evidence="1">Membrane</location>
        <topology evidence="1">Single-pass type I membrane protein</topology>
    </subcellularLocation>
</comment>
<organism evidence="9">
    <name type="scientific">Chlamydomonas leiostraca</name>
    <dbReference type="NCBI Taxonomy" id="1034604"/>
    <lineage>
        <taxon>Eukaryota</taxon>
        <taxon>Viridiplantae</taxon>
        <taxon>Chlorophyta</taxon>
        <taxon>core chlorophytes</taxon>
        <taxon>Chlorophyceae</taxon>
        <taxon>CS clade</taxon>
        <taxon>Chlamydomonadales</taxon>
        <taxon>Chlamydomonadaceae</taxon>
        <taxon>Chlamydomonas</taxon>
    </lineage>
</organism>
<name>A0A7S0RUV0_9CHLO</name>
<dbReference type="PROSITE" id="PS51289">
    <property type="entry name" value="GLG1_C_RICH"/>
    <property type="match status" value="1"/>
</dbReference>
<evidence type="ECO:0000256" key="8">
    <source>
        <dbReference type="SAM" id="Phobius"/>
    </source>
</evidence>
<dbReference type="EMBL" id="HBFB01023890">
    <property type="protein sequence ID" value="CAD8687490.1"/>
    <property type="molecule type" value="Transcribed_RNA"/>
</dbReference>
<dbReference type="InterPro" id="IPR039728">
    <property type="entry name" value="GLG1"/>
</dbReference>
<evidence type="ECO:0000256" key="1">
    <source>
        <dbReference type="ARBA" id="ARBA00004479"/>
    </source>
</evidence>
<keyword evidence="5 8" id="KW-1133">Transmembrane helix</keyword>
<keyword evidence="6 8" id="KW-0472">Membrane</keyword>